<accession>A0A336MHR4</accession>
<evidence type="ECO:0000256" key="2">
    <source>
        <dbReference type="PROSITE-ProRule" id="PRU00497"/>
    </source>
</evidence>
<dbReference type="Pfam" id="PF00379">
    <property type="entry name" value="Chitin_bind_4"/>
    <property type="match status" value="1"/>
</dbReference>
<keyword evidence="1 2" id="KW-0193">Cuticle</keyword>
<dbReference type="GO" id="GO:0062129">
    <property type="term" value="C:chitin-based extracellular matrix"/>
    <property type="evidence" value="ECO:0007669"/>
    <property type="project" value="TreeGrafter"/>
</dbReference>
<gene>
    <name evidence="4" type="primary">CSON000118</name>
</gene>
<name>A0A336MHR4_CULSO</name>
<dbReference type="PANTHER" id="PTHR10380">
    <property type="entry name" value="CUTICLE PROTEIN"/>
    <property type="match status" value="1"/>
</dbReference>
<evidence type="ECO:0000256" key="3">
    <source>
        <dbReference type="SAM" id="MobiDB-lite"/>
    </source>
</evidence>
<dbReference type="InterPro" id="IPR000618">
    <property type="entry name" value="Insect_cuticle"/>
</dbReference>
<dbReference type="GO" id="GO:0008010">
    <property type="term" value="F:structural constituent of chitin-based larval cuticle"/>
    <property type="evidence" value="ECO:0007669"/>
    <property type="project" value="TreeGrafter"/>
</dbReference>
<reference evidence="4" key="1">
    <citation type="submission" date="2018-07" db="EMBL/GenBank/DDBJ databases">
        <authorList>
            <person name="Quirk P.G."/>
            <person name="Krulwich T.A."/>
        </authorList>
    </citation>
    <scope>NUCLEOTIDE SEQUENCE</scope>
</reference>
<dbReference type="InterPro" id="IPR031311">
    <property type="entry name" value="CHIT_BIND_RR_consensus"/>
</dbReference>
<evidence type="ECO:0000313" key="4">
    <source>
        <dbReference type="EMBL" id="SSX28499.1"/>
    </source>
</evidence>
<dbReference type="InterPro" id="IPR050468">
    <property type="entry name" value="Cuticle_Struct_Prot"/>
</dbReference>
<dbReference type="PROSITE" id="PS51155">
    <property type="entry name" value="CHIT_BIND_RR_2"/>
    <property type="match status" value="1"/>
</dbReference>
<organism evidence="4">
    <name type="scientific">Culicoides sonorensis</name>
    <name type="common">Biting midge</name>
    <dbReference type="NCBI Taxonomy" id="179676"/>
    <lineage>
        <taxon>Eukaryota</taxon>
        <taxon>Metazoa</taxon>
        <taxon>Ecdysozoa</taxon>
        <taxon>Arthropoda</taxon>
        <taxon>Hexapoda</taxon>
        <taxon>Insecta</taxon>
        <taxon>Pterygota</taxon>
        <taxon>Neoptera</taxon>
        <taxon>Endopterygota</taxon>
        <taxon>Diptera</taxon>
        <taxon>Nematocera</taxon>
        <taxon>Chironomoidea</taxon>
        <taxon>Ceratopogonidae</taxon>
        <taxon>Ceratopogoninae</taxon>
        <taxon>Culicoides</taxon>
        <taxon>Monoculicoides</taxon>
    </lineage>
</organism>
<evidence type="ECO:0000256" key="1">
    <source>
        <dbReference type="ARBA" id="ARBA00022460"/>
    </source>
</evidence>
<dbReference type="PRINTS" id="PR00947">
    <property type="entry name" value="CUTICLE"/>
</dbReference>
<protein>
    <submittedName>
        <fullName evidence="4">CSON000118 protein</fullName>
    </submittedName>
</protein>
<dbReference type="VEuPathDB" id="VectorBase:CSON000118"/>
<proteinExistence type="predicted"/>
<feature type="region of interest" description="Disordered" evidence="3">
    <location>
        <begin position="81"/>
        <end position="129"/>
    </location>
</feature>
<sequence length="129" mass="14453">MKSRVSESLNQRTKEKAHFAYGTANGIEVESVGKVKETSDGKKAFVVSGSYSYTGADGKRYRVRYTADEFGYHPKTELELDFPDVDTRQGRTEKKQPDRTYLPPSTPSRTYLPPAPTKPSRVYVPGRSA</sequence>
<dbReference type="PANTHER" id="PTHR10380:SF228">
    <property type="entry name" value="CUTICULAR PROTEIN 11A-RELATED"/>
    <property type="match status" value="1"/>
</dbReference>
<dbReference type="EMBL" id="UFQT01001014">
    <property type="protein sequence ID" value="SSX28499.1"/>
    <property type="molecule type" value="Genomic_DNA"/>
</dbReference>
<dbReference type="AlphaFoldDB" id="A0A336MHR4"/>
<dbReference type="PROSITE" id="PS00233">
    <property type="entry name" value="CHIT_BIND_RR_1"/>
    <property type="match status" value="1"/>
</dbReference>
<feature type="compositionally biased region" description="Basic and acidic residues" evidence="3">
    <location>
        <begin position="85"/>
        <end position="98"/>
    </location>
</feature>